<keyword evidence="2" id="KW-0805">Transcription regulation</keyword>
<reference evidence="6 7" key="1">
    <citation type="submission" date="2023-05" db="EMBL/GenBank/DDBJ databases">
        <title>Pseudoalteromonas ardens sp. nov., Pseudoalteromonas obscura sp. nov., and Pseudoalteromonas umbrosa sp. nov., isolated from the coral Montipora capitata.</title>
        <authorList>
            <person name="Thomas E.M."/>
            <person name="Smith E.M."/>
            <person name="Papke E."/>
            <person name="Shlafstein M.D."/>
            <person name="Oline D.K."/>
            <person name="Videau P."/>
            <person name="Saw J.H."/>
            <person name="Strangman W.K."/>
            <person name="Ushijima B."/>
        </authorList>
    </citation>
    <scope>NUCLEOTIDE SEQUENCE [LARGE SCALE GENOMIC DNA]</scope>
    <source>
        <strain evidence="6 7">P94</strain>
    </source>
</reference>
<feature type="domain" description="HTH lysR-type" evidence="5">
    <location>
        <begin position="2"/>
        <end position="59"/>
    </location>
</feature>
<comment type="caution">
    <text evidence="6">The sequence shown here is derived from an EMBL/GenBank/DDBJ whole genome shotgun (WGS) entry which is preliminary data.</text>
</comment>
<accession>A0ABT7EK51</accession>
<name>A0ABT7EK51_9GAMM</name>
<evidence type="ECO:0000256" key="3">
    <source>
        <dbReference type="ARBA" id="ARBA00023125"/>
    </source>
</evidence>
<dbReference type="PRINTS" id="PR00039">
    <property type="entry name" value="HTHLYSR"/>
</dbReference>
<dbReference type="Pfam" id="PF00126">
    <property type="entry name" value="HTH_1"/>
    <property type="match status" value="1"/>
</dbReference>
<keyword evidence="3" id="KW-0238">DNA-binding</keyword>
<evidence type="ECO:0000256" key="4">
    <source>
        <dbReference type="ARBA" id="ARBA00023163"/>
    </source>
</evidence>
<dbReference type="EMBL" id="JASJUT010000003">
    <property type="protein sequence ID" value="MDK2595432.1"/>
    <property type="molecule type" value="Genomic_DNA"/>
</dbReference>
<dbReference type="InterPro" id="IPR036390">
    <property type="entry name" value="WH_DNA-bd_sf"/>
</dbReference>
<evidence type="ECO:0000259" key="5">
    <source>
        <dbReference type="PROSITE" id="PS50931"/>
    </source>
</evidence>
<comment type="similarity">
    <text evidence="1">Belongs to the LysR transcriptional regulatory family.</text>
</comment>
<dbReference type="InterPro" id="IPR005119">
    <property type="entry name" value="LysR_subst-bd"/>
</dbReference>
<dbReference type="Gene3D" id="3.40.190.10">
    <property type="entry name" value="Periplasmic binding protein-like II"/>
    <property type="match status" value="2"/>
</dbReference>
<dbReference type="PROSITE" id="PS50931">
    <property type="entry name" value="HTH_LYSR"/>
    <property type="match status" value="1"/>
</dbReference>
<evidence type="ECO:0000313" key="6">
    <source>
        <dbReference type="EMBL" id="MDK2595432.1"/>
    </source>
</evidence>
<keyword evidence="7" id="KW-1185">Reference proteome</keyword>
<dbReference type="InterPro" id="IPR036388">
    <property type="entry name" value="WH-like_DNA-bd_sf"/>
</dbReference>
<dbReference type="Gene3D" id="1.10.10.10">
    <property type="entry name" value="Winged helix-like DNA-binding domain superfamily/Winged helix DNA-binding domain"/>
    <property type="match status" value="1"/>
</dbReference>
<evidence type="ECO:0000256" key="1">
    <source>
        <dbReference type="ARBA" id="ARBA00009437"/>
    </source>
</evidence>
<dbReference type="PANTHER" id="PTHR30126">
    <property type="entry name" value="HTH-TYPE TRANSCRIPTIONAL REGULATOR"/>
    <property type="match status" value="1"/>
</dbReference>
<gene>
    <name evidence="6" type="ORF">QNM18_10290</name>
</gene>
<dbReference type="CDD" id="cd05466">
    <property type="entry name" value="PBP2_LTTR_substrate"/>
    <property type="match status" value="1"/>
</dbReference>
<dbReference type="Pfam" id="PF03466">
    <property type="entry name" value="LysR_substrate"/>
    <property type="match status" value="1"/>
</dbReference>
<evidence type="ECO:0000256" key="2">
    <source>
        <dbReference type="ARBA" id="ARBA00023015"/>
    </source>
</evidence>
<dbReference type="Proteomes" id="UP001231915">
    <property type="component" value="Unassembled WGS sequence"/>
</dbReference>
<dbReference type="SUPFAM" id="SSF53850">
    <property type="entry name" value="Periplasmic binding protein-like II"/>
    <property type="match status" value="1"/>
</dbReference>
<dbReference type="RefSeq" id="WP_284137139.1">
    <property type="nucleotide sequence ID" value="NZ_JASJUT010000003.1"/>
</dbReference>
<proteinExistence type="inferred from homology"/>
<dbReference type="InterPro" id="IPR000847">
    <property type="entry name" value="LysR_HTH_N"/>
</dbReference>
<organism evidence="6 7">
    <name type="scientific">Pseudoalteromonas obscura</name>
    <dbReference type="NCBI Taxonomy" id="3048491"/>
    <lineage>
        <taxon>Bacteria</taxon>
        <taxon>Pseudomonadati</taxon>
        <taxon>Pseudomonadota</taxon>
        <taxon>Gammaproteobacteria</taxon>
        <taxon>Alteromonadales</taxon>
        <taxon>Pseudoalteromonadaceae</taxon>
        <taxon>Pseudoalteromonas</taxon>
    </lineage>
</organism>
<dbReference type="PANTHER" id="PTHR30126:SF99">
    <property type="entry name" value="TRANSCRIPTIONAL REGULATOR LYSR FAMILY"/>
    <property type="match status" value="1"/>
</dbReference>
<keyword evidence="4" id="KW-0804">Transcription</keyword>
<evidence type="ECO:0000313" key="7">
    <source>
        <dbReference type="Proteomes" id="UP001231915"/>
    </source>
</evidence>
<sequence length="295" mass="33688">MLNPIWLETFITLVDTGHFTQTAEKLYMTQPGVSQHINKLEEACGHTLIKREKKSFVITEQGRLVYKYTKELLRGEKSLFEQLSFDDPFSGQYSLACSGSVSLLLYPKLLKLQNKYPDIYINIKAAPNHQILSDIKSGHIDQGIVTDIPKESFFDFEELGQEELCLILPHKTDINKNWKQLLLDLGLISHPDAEHYLSLYFGQCQEQALKQLDISKIPVVGSINQISQILEPLAHGIGFTVLPKSAVDSFHSPNLIKVLKPQQPVMESLYLVRQKNRQLPVRYETLNSIIRKTWA</sequence>
<dbReference type="SUPFAM" id="SSF46785">
    <property type="entry name" value="Winged helix' DNA-binding domain"/>
    <property type="match status" value="1"/>
</dbReference>
<protein>
    <submittedName>
        <fullName evidence="6">LysR family transcriptional regulator</fullName>
    </submittedName>
</protein>